<organism evidence="1">
    <name type="scientific">uncultured bacterium</name>
    <name type="common">gcode 4</name>
    <dbReference type="NCBI Taxonomy" id="1234023"/>
    <lineage>
        <taxon>Bacteria</taxon>
        <taxon>environmental samples</taxon>
    </lineage>
</organism>
<accession>K1YN26</accession>
<proteinExistence type="predicted"/>
<evidence type="ECO:0000313" key="1">
    <source>
        <dbReference type="EMBL" id="EKD44370.1"/>
    </source>
</evidence>
<dbReference type="Gene3D" id="3.40.50.2000">
    <property type="entry name" value="Glycogen Phosphorylase B"/>
    <property type="match status" value="1"/>
</dbReference>
<gene>
    <name evidence="1" type="ORF">ACD_71C00160G0001</name>
</gene>
<dbReference type="EMBL" id="AMFJ01028891">
    <property type="protein sequence ID" value="EKD44370.1"/>
    <property type="molecule type" value="Genomic_DNA"/>
</dbReference>
<protein>
    <submittedName>
        <fullName evidence="1">Uncharacterized protein</fullName>
    </submittedName>
</protein>
<name>K1YN26_9BACT</name>
<reference evidence="1" key="1">
    <citation type="journal article" date="2012" name="Science">
        <title>Fermentation, hydrogen, and sulfur metabolism in multiple uncultivated bacterial phyla.</title>
        <authorList>
            <person name="Wrighton K.C."/>
            <person name="Thomas B.C."/>
            <person name="Sharon I."/>
            <person name="Miller C.S."/>
            <person name="Castelle C.J."/>
            <person name="VerBerkmoes N.C."/>
            <person name="Wilkins M.J."/>
            <person name="Hettich R.L."/>
            <person name="Lipton M.S."/>
            <person name="Williams K.H."/>
            <person name="Long P.E."/>
            <person name="Banfield J.F."/>
        </authorList>
    </citation>
    <scope>NUCLEOTIDE SEQUENCE [LARGE SCALE GENOMIC DNA]</scope>
</reference>
<dbReference type="SUPFAM" id="SSF53756">
    <property type="entry name" value="UDP-Glycosyltransferase/glycogen phosphorylase"/>
    <property type="match status" value="1"/>
</dbReference>
<comment type="caution">
    <text evidence="1">The sequence shown here is derived from an EMBL/GenBank/DDBJ whole genome shotgun (WGS) entry which is preliminary data.</text>
</comment>
<sequence>MNECLSPFLHPVRALQLRKFECNRDVIYINPFGSLENKTLDLDFVINLCKEFAKDNKRTINIICGLRGSAFQSLWVKRFSESGIFKNNNILTSFYSSLDNLVIDIYKLRPEIMITADTSIAHLANYLNINCIILCNSSRVDNSSMQSMISESPLGFGRYFLNNYPFLVQKYDNQLISLILNLTTFLSDGFGSNKRKERRMYDFLKVELKRMLPTYFFCSNMPEIYHNRTRKMLKEVSPVTKLEKIWKKSNQ</sequence>
<dbReference type="AlphaFoldDB" id="K1YN26"/>